<protein>
    <submittedName>
        <fullName evidence="1">Uncharacterized protein</fullName>
    </submittedName>
</protein>
<proteinExistence type="predicted"/>
<name>A0A1J1H9Q7_PLARL</name>
<dbReference type="VEuPathDB" id="PlasmoDB:PRELSG_1213100"/>
<dbReference type="KEGG" id="prel:PRELSG_1213100"/>
<gene>
    <name evidence="1" type="ORF">PRELSG_1213100</name>
</gene>
<sequence>MDNNEIMKPFFPAVLKGCEAVSEKFFSCLNKNIQPYGDETVIKSGMDQCYPLKINYEKCTEDKLKKLKSPLMFLTEYKENKK</sequence>
<dbReference type="AlphaFoldDB" id="A0A1J1H9Q7"/>
<evidence type="ECO:0000313" key="1">
    <source>
        <dbReference type="EMBL" id="CRH01247.1"/>
    </source>
</evidence>
<dbReference type="EMBL" id="LN835307">
    <property type="protein sequence ID" value="CRH01247.1"/>
    <property type="molecule type" value="Genomic_DNA"/>
</dbReference>
<evidence type="ECO:0000313" key="2">
    <source>
        <dbReference type="Proteomes" id="UP000220158"/>
    </source>
</evidence>
<keyword evidence="2" id="KW-1185">Reference proteome</keyword>
<dbReference type="GeneID" id="39737375"/>
<dbReference type="OrthoDB" id="368431at2759"/>
<reference evidence="1 2" key="1">
    <citation type="submission" date="2015-04" db="EMBL/GenBank/DDBJ databases">
        <authorList>
            <consortium name="Pathogen Informatics"/>
        </authorList>
    </citation>
    <scope>NUCLEOTIDE SEQUENCE [LARGE SCALE GENOMIC DNA]</scope>
    <source>
        <strain evidence="1 2">SGS1</strain>
    </source>
</reference>
<organism evidence="1 2">
    <name type="scientific">Plasmodium relictum</name>
    <dbReference type="NCBI Taxonomy" id="85471"/>
    <lineage>
        <taxon>Eukaryota</taxon>
        <taxon>Sar</taxon>
        <taxon>Alveolata</taxon>
        <taxon>Apicomplexa</taxon>
        <taxon>Aconoidasida</taxon>
        <taxon>Haemosporida</taxon>
        <taxon>Plasmodiidae</taxon>
        <taxon>Plasmodium</taxon>
        <taxon>Plasmodium (Haemamoeba)</taxon>
    </lineage>
</organism>
<dbReference type="Proteomes" id="UP000220158">
    <property type="component" value="Chromosome 12"/>
</dbReference>
<accession>A0A1J1H9Q7</accession>
<dbReference type="RefSeq" id="XP_028534248.1">
    <property type="nucleotide sequence ID" value="XM_028677906.1"/>
</dbReference>